<feature type="signal peptide" evidence="5">
    <location>
        <begin position="1"/>
        <end position="21"/>
    </location>
</feature>
<dbReference type="InterPro" id="IPR039424">
    <property type="entry name" value="SBP_5"/>
</dbReference>
<accession>A0A6N2UFE6</accession>
<evidence type="ECO:0000256" key="1">
    <source>
        <dbReference type="ARBA" id="ARBA00004196"/>
    </source>
</evidence>
<feature type="domain" description="Solute-binding protein family 5" evidence="6">
    <location>
        <begin position="83"/>
        <end position="465"/>
    </location>
</feature>
<name>A0A6N2UFE6_9FIRM</name>
<evidence type="ECO:0000256" key="3">
    <source>
        <dbReference type="ARBA" id="ARBA00022448"/>
    </source>
</evidence>
<comment type="subcellular location">
    <subcellularLocation>
        <location evidence="1">Cell envelope</location>
    </subcellularLocation>
</comment>
<evidence type="ECO:0000259" key="6">
    <source>
        <dbReference type="Pfam" id="PF00496"/>
    </source>
</evidence>
<keyword evidence="4 5" id="KW-0732">Signal</keyword>
<dbReference type="AlphaFoldDB" id="A0A6N2UFE6"/>
<gene>
    <name evidence="7" type="primary">oppA</name>
    <name evidence="7" type="ORF">AULFYP135_01941</name>
</gene>
<comment type="similarity">
    <text evidence="2">Belongs to the bacterial solute-binding protein 5 family.</text>
</comment>
<dbReference type="GO" id="GO:0042597">
    <property type="term" value="C:periplasmic space"/>
    <property type="evidence" value="ECO:0007669"/>
    <property type="project" value="UniProtKB-ARBA"/>
</dbReference>
<dbReference type="Gene3D" id="3.40.190.10">
    <property type="entry name" value="Periplasmic binding protein-like II"/>
    <property type="match status" value="1"/>
</dbReference>
<evidence type="ECO:0000256" key="2">
    <source>
        <dbReference type="ARBA" id="ARBA00005695"/>
    </source>
</evidence>
<feature type="chain" id="PRO_5039522785" evidence="5">
    <location>
        <begin position="22"/>
        <end position="547"/>
    </location>
</feature>
<organism evidence="7">
    <name type="scientific">uncultured Anaerotruncus sp</name>
    <dbReference type="NCBI Taxonomy" id="905011"/>
    <lineage>
        <taxon>Bacteria</taxon>
        <taxon>Bacillati</taxon>
        <taxon>Bacillota</taxon>
        <taxon>Clostridia</taxon>
        <taxon>Eubacteriales</taxon>
        <taxon>Oscillospiraceae</taxon>
        <taxon>Anaerotruncus</taxon>
        <taxon>environmental samples</taxon>
    </lineage>
</organism>
<dbReference type="GO" id="GO:0043190">
    <property type="term" value="C:ATP-binding cassette (ABC) transporter complex"/>
    <property type="evidence" value="ECO:0007669"/>
    <property type="project" value="InterPro"/>
</dbReference>
<dbReference type="Gene3D" id="3.10.105.10">
    <property type="entry name" value="Dipeptide-binding Protein, Domain 3"/>
    <property type="match status" value="1"/>
</dbReference>
<dbReference type="EMBL" id="CACRSL010000003">
    <property type="protein sequence ID" value="VYT17205.1"/>
    <property type="molecule type" value="Genomic_DNA"/>
</dbReference>
<dbReference type="GO" id="GO:1904680">
    <property type="term" value="F:peptide transmembrane transporter activity"/>
    <property type="evidence" value="ECO:0007669"/>
    <property type="project" value="TreeGrafter"/>
</dbReference>
<dbReference type="PANTHER" id="PTHR30290:SF10">
    <property type="entry name" value="PERIPLASMIC OLIGOPEPTIDE-BINDING PROTEIN-RELATED"/>
    <property type="match status" value="1"/>
</dbReference>
<dbReference type="InterPro" id="IPR030678">
    <property type="entry name" value="Peptide/Ni-bd"/>
</dbReference>
<dbReference type="PROSITE" id="PS51257">
    <property type="entry name" value="PROKAR_LIPOPROTEIN"/>
    <property type="match status" value="1"/>
</dbReference>
<sequence length="547" mass="60215">MKKRLIALLLAGALALTPVLSGCSSGDGGGSSSSSGEAPAQELTVAISSQIFTLDPALNSTTHLNHPIFATNATLFYKNEKGELVNDLCKEYTVSDDGLTYTFTLIDGVQWSDGQPLTANDFVYAIKRAIGYGPDNTFNASNLTNFVKGAAEAHDAMLDVADMDNVGVYAPDDKTLVIELSTPCPYFLSVTESGVFMPLRADFAKEHESTWSLQPGYPTVGAFQLESVNENEQATFVKNPNYYKADEVKLEKLQFLVMTDENAQLAAFKSGQIDVALNVPSDTATNSAFQDNFLKLEYYTCPYFVAINSGEKGPEALKDARVRKALALATNKDTMVTVLNGGDFITPLNGYVPYGFPGLDGDFREEKNDYLAYNPEEAKNLLKEAGYDESNPLQLTYLYSSSQLHGDVAQMLQQQWAEVGVDLKLQAVEMGVFYDYVDYGDFELSRYGLSNSSDPLAFFKIWKSTEQVVAAVDDPKLDEMIDDAYHTVDHTEYLNKLHDIETYMLEEQCYLIPLFVQEPVKLVQTNVKGVWANPGGRLTFTGAEITA</sequence>
<protein>
    <submittedName>
        <fullName evidence="7">Oligopeptide-binding protein OppA</fullName>
    </submittedName>
</protein>
<dbReference type="PANTHER" id="PTHR30290">
    <property type="entry name" value="PERIPLASMIC BINDING COMPONENT OF ABC TRANSPORTER"/>
    <property type="match status" value="1"/>
</dbReference>
<evidence type="ECO:0000256" key="5">
    <source>
        <dbReference type="SAM" id="SignalP"/>
    </source>
</evidence>
<dbReference type="Pfam" id="PF00496">
    <property type="entry name" value="SBP_bac_5"/>
    <property type="match status" value="1"/>
</dbReference>
<dbReference type="SUPFAM" id="SSF53850">
    <property type="entry name" value="Periplasmic binding protein-like II"/>
    <property type="match status" value="1"/>
</dbReference>
<reference evidence="7" key="1">
    <citation type="submission" date="2019-11" db="EMBL/GenBank/DDBJ databases">
        <authorList>
            <person name="Feng L."/>
        </authorList>
    </citation>
    <scope>NUCLEOTIDE SEQUENCE</scope>
    <source>
        <strain evidence="7">AundefinedLFYP135</strain>
    </source>
</reference>
<evidence type="ECO:0000313" key="7">
    <source>
        <dbReference type="EMBL" id="VYT17205.1"/>
    </source>
</evidence>
<dbReference type="Gene3D" id="3.90.76.10">
    <property type="entry name" value="Dipeptide-binding Protein, Domain 1"/>
    <property type="match status" value="1"/>
</dbReference>
<dbReference type="InterPro" id="IPR000914">
    <property type="entry name" value="SBP_5_dom"/>
</dbReference>
<dbReference type="GO" id="GO:0030313">
    <property type="term" value="C:cell envelope"/>
    <property type="evidence" value="ECO:0007669"/>
    <property type="project" value="UniProtKB-SubCell"/>
</dbReference>
<dbReference type="GO" id="GO:0015833">
    <property type="term" value="P:peptide transport"/>
    <property type="evidence" value="ECO:0007669"/>
    <property type="project" value="TreeGrafter"/>
</dbReference>
<dbReference type="CDD" id="cd08504">
    <property type="entry name" value="PBP2_OppA"/>
    <property type="match status" value="1"/>
</dbReference>
<proteinExistence type="inferred from homology"/>
<evidence type="ECO:0000256" key="4">
    <source>
        <dbReference type="ARBA" id="ARBA00022729"/>
    </source>
</evidence>
<keyword evidence="3" id="KW-0813">Transport</keyword>
<dbReference type="PIRSF" id="PIRSF002741">
    <property type="entry name" value="MppA"/>
    <property type="match status" value="1"/>
</dbReference>